<evidence type="ECO:0000313" key="1">
    <source>
        <dbReference type="EMBL" id="QIE58775.1"/>
    </source>
</evidence>
<proteinExistence type="predicted"/>
<keyword evidence="2" id="KW-1185">Reference proteome</keyword>
<dbReference type="Proteomes" id="UP000505306">
    <property type="component" value="Chromosome"/>
</dbReference>
<evidence type="ECO:0000313" key="2">
    <source>
        <dbReference type="Proteomes" id="UP000505306"/>
    </source>
</evidence>
<gene>
    <name evidence="1" type="ORF">G5B37_04125</name>
</gene>
<dbReference type="AlphaFoldDB" id="A0A6G6GJM3"/>
<dbReference type="RefSeq" id="WP_164678803.1">
    <property type="nucleotide sequence ID" value="NZ_CP049057.1"/>
</dbReference>
<reference evidence="1 2" key="1">
    <citation type="submission" date="2020-02" db="EMBL/GenBank/DDBJ databases">
        <title>Complete genome sequence of Flavobacteriaceae bacterium.</title>
        <authorList>
            <person name="Kim S.-J."/>
            <person name="Kim Y.-S."/>
            <person name="Kim K.-H."/>
        </authorList>
    </citation>
    <scope>NUCLEOTIDE SEQUENCE [LARGE SCALE GENOMIC DNA]</scope>
    <source>
        <strain evidence="1 2">RR4-40</strain>
    </source>
</reference>
<name>A0A6G6GJM3_9FLAO</name>
<accession>A0A6G6GJM3</accession>
<sequence length="87" mass="10491">MLFRSKLPVANIKRYLNDKDLYYIRHYNVRKSWNPSFEKGETVLSFLCYTKNYYKIDATDLHGNPVVIDAILYRSYSFFHKNKVVFI</sequence>
<dbReference type="EMBL" id="CP049057">
    <property type="protein sequence ID" value="QIE58775.1"/>
    <property type="molecule type" value="Genomic_DNA"/>
</dbReference>
<protein>
    <submittedName>
        <fullName evidence="1">Uncharacterized protein</fullName>
    </submittedName>
</protein>
<organism evidence="1 2">
    <name type="scientific">Rasiella rasia</name>
    <dbReference type="NCBI Taxonomy" id="2744027"/>
    <lineage>
        <taxon>Bacteria</taxon>
        <taxon>Pseudomonadati</taxon>
        <taxon>Bacteroidota</taxon>
        <taxon>Flavobacteriia</taxon>
        <taxon>Flavobacteriales</taxon>
        <taxon>Flavobacteriaceae</taxon>
        <taxon>Rasiella</taxon>
    </lineage>
</organism>
<dbReference type="KEGG" id="mgel:G5B37_04125"/>